<accession>A0ACB0EX27</accession>
<evidence type="ECO:0000313" key="1">
    <source>
        <dbReference type="EMBL" id="CAI9704877.1"/>
    </source>
</evidence>
<organism evidence="1 2">
    <name type="scientific">Rangifer tarandus platyrhynchus</name>
    <name type="common">Svalbard reindeer</name>
    <dbReference type="NCBI Taxonomy" id="3082113"/>
    <lineage>
        <taxon>Eukaryota</taxon>
        <taxon>Metazoa</taxon>
        <taxon>Chordata</taxon>
        <taxon>Craniata</taxon>
        <taxon>Vertebrata</taxon>
        <taxon>Euteleostomi</taxon>
        <taxon>Mammalia</taxon>
        <taxon>Eutheria</taxon>
        <taxon>Laurasiatheria</taxon>
        <taxon>Artiodactyla</taxon>
        <taxon>Ruminantia</taxon>
        <taxon>Pecora</taxon>
        <taxon>Cervidae</taxon>
        <taxon>Odocoileinae</taxon>
        <taxon>Rangifer</taxon>
    </lineage>
</organism>
<protein>
    <submittedName>
        <fullName evidence="1">Uncharacterized protein</fullName>
    </submittedName>
</protein>
<sequence>MSWVHWEGGRPGLTHPYGMGTSLRDREGCPAEGKAALAAAKQGRADRVLPCRQKLTPPSLCVQQPSWKQRKKGALTPTGATQPVPVLGVHSQTQCQGAHHGAPPASQEDLPVPAGTTVTHPGARGPPQKAGSEPSAERPFDSQGHGRGLLPTPHLTELCGQSASGGGSDPSGQHGTEGRGSRKDSGPRTQDVAADARLGPTARSARPQREAQEDHHREETSFPSQSPNMTHSSC</sequence>
<reference evidence="1" key="1">
    <citation type="submission" date="2023-05" db="EMBL/GenBank/DDBJ databases">
        <authorList>
            <consortium name="ELIXIR-Norway"/>
        </authorList>
    </citation>
    <scope>NUCLEOTIDE SEQUENCE</scope>
</reference>
<gene>
    <name evidence="1" type="ORF">MRATA1EN3_LOCUS16090</name>
</gene>
<dbReference type="EMBL" id="OX596112">
    <property type="protein sequence ID" value="CAI9704877.1"/>
    <property type="molecule type" value="Genomic_DNA"/>
</dbReference>
<dbReference type="Proteomes" id="UP001162501">
    <property type="component" value="Chromosome 28"/>
</dbReference>
<proteinExistence type="predicted"/>
<evidence type="ECO:0000313" key="2">
    <source>
        <dbReference type="Proteomes" id="UP001162501"/>
    </source>
</evidence>
<name>A0ACB0EX27_RANTA</name>